<protein>
    <recommendedName>
        <fullName evidence="2">histidine kinase</fullName>
        <ecNumber evidence="2">2.7.13.3</ecNumber>
    </recommendedName>
</protein>
<dbReference type="SMART" id="SM00387">
    <property type="entry name" value="HATPase_c"/>
    <property type="match status" value="1"/>
</dbReference>
<dbReference type="FunFam" id="3.30.565.10:FF:000037">
    <property type="entry name" value="Hybrid sensor histidine kinase/response regulator"/>
    <property type="match status" value="1"/>
</dbReference>
<dbReference type="InterPro" id="IPR011006">
    <property type="entry name" value="CheY-like_superfamily"/>
</dbReference>
<feature type="transmembrane region" description="Helical" evidence="13">
    <location>
        <begin position="788"/>
        <end position="807"/>
    </location>
</feature>
<dbReference type="Pfam" id="PF07495">
    <property type="entry name" value="Y_Y_Y"/>
    <property type="match status" value="1"/>
</dbReference>
<evidence type="ECO:0000313" key="18">
    <source>
        <dbReference type="Proteomes" id="UP000757103"/>
    </source>
</evidence>
<evidence type="ECO:0000256" key="6">
    <source>
        <dbReference type="ARBA" id="ARBA00022777"/>
    </source>
</evidence>
<dbReference type="EMBL" id="DYUD01000015">
    <property type="protein sequence ID" value="HJG88808.1"/>
    <property type="molecule type" value="Genomic_DNA"/>
</dbReference>
<dbReference type="PROSITE" id="PS50110">
    <property type="entry name" value="RESPONSE_REGULATORY"/>
    <property type="match status" value="1"/>
</dbReference>
<keyword evidence="10" id="KW-0238">DNA-binding</keyword>
<evidence type="ECO:0000256" key="13">
    <source>
        <dbReference type="SAM" id="Phobius"/>
    </source>
</evidence>
<dbReference type="Gene3D" id="3.30.565.10">
    <property type="entry name" value="Histidine kinase-like ATPase, C-terminal domain"/>
    <property type="match status" value="1"/>
</dbReference>
<evidence type="ECO:0000259" key="14">
    <source>
        <dbReference type="PROSITE" id="PS01124"/>
    </source>
</evidence>
<sequence length="1367" mass="155662">MFHRIKLKRRLFVGVLLWLSVLPMIANTDKFYGLQEGLSNSHVNSIYQDRSGLIWICTDNGLNSFDGVRFKTYYHILDNPASLDNNSVLSVYDDTKGNFWVGTTGGLQLLDRATGRFSTIHFSYPYVTDFSYVSCIIEDRKGNIWLSTSRAGAICLKGDDHRPVYYLPTNSNICSDKINTLYEDRFGNIWIGSQDNGISVLNRENHTIVNYAHDPDDVNSLSSNKVFSFVELPDGDMLIGMIDGGIDLFDYDSKKFIRNYIPSVEGAFTLKKGHGHTIWIGTDGYGLKNYDYAKRTISTYDSDLTHVDMHHAKIHGVLEDQQGNLWLGLYQKGIMMIPQQERIFHNWGLSFFHPELNIGTECVLSILEDSRHRVWIGTDGDGIYRLNADRKVDRHYTTAKLPANAVLAIFEDSKKRIWLGTYLHGLFLYDEGSDSFRNVRLHVGGTTVKDIYTIEENVDGTLWIGTNENGLCLYNHDTNQIKSYTYDMLYGGNQIPSNSIHTILFGRDSLVWIGTSSAGISCFDQRTGLFRDYNVENGKLKNNNIYSVAQDSAGNVWVGTKGGLHYLDLVNDTTLLYTEADGLSNASIAGIEIDGHGNLWISTSLGLSFFDVSRKTFSNYYTSDGLQNNEFRRGAHFASKSGELFFGGIDGLTAFYPFVPHAEHKLTALIFTDLYFYNEKIEVGDADDAVLTRNIDATDRIKIGPDIRSFSIEFAALEYNAPEKVVYQVKMEGFDTEWRTLPTGSRLATYTNLNHGTYTFMVRAFLPGTEPVERSLSIVITPPFYLSWWAKTFYFLCVVAALFYFFYLMERRVRRKKESIQKENDNLMMQSKLQFLTDISHEIRTPLTLILSPIEQLMKETPEGPLHNVYKLIDQNGQRILRLINQVMEMRKLDRGQVRLLTVPTDVEHFFRQVASSFDNIAEEKKIRFTMQVEPGLPQVWIDQEKLDKVVFNVLSNAFKYTPEGGHIDIQIGRDGDQLKIRIADSGEGIPAEQRELIFNRFYQIPSKGNLNKMGTGIGLHLSRSLMEIHHGRIYVEDSPEGGAAFVITLPIDNSYLKKEEMLADGGELSLATLVQPALQDFVDDTPEEQPQSPATAFRYKLLVVEDDKDIRKYLKEILGHDYRIIEAEDGLKWLELVISEMPDCVITDVMMPEMDGIELCKKIKTNEQTCQIPVIMLTAKTAIEQRIEGIEVGADSYIPKPFNVDHLKTRVRKLIELRRAIREKYEGKHELRKEDIKIKSGDEKLLEKLEQIVKEQISDPDLSVETISRQIGVSRSQLQRKLKQLTNQNPSDYLKTTRLRYAATLLVTKNLSISEVTYEAGFSSLSHFSNSFREFYGMSPSRYVELYHNGAQHDGQEPTQPDASNE</sequence>
<dbReference type="SMART" id="SM00448">
    <property type="entry name" value="REC"/>
    <property type="match status" value="1"/>
</dbReference>
<evidence type="ECO:0000256" key="4">
    <source>
        <dbReference type="ARBA" id="ARBA00022679"/>
    </source>
</evidence>
<keyword evidence="8" id="KW-0902">Two-component regulatory system</keyword>
<evidence type="ECO:0000313" key="17">
    <source>
        <dbReference type="EMBL" id="HJG88808.1"/>
    </source>
</evidence>
<dbReference type="InterPro" id="IPR018062">
    <property type="entry name" value="HTH_AraC-typ_CS"/>
</dbReference>
<name>A0A921SUN8_9BACT</name>
<dbReference type="CDD" id="cd17574">
    <property type="entry name" value="REC_OmpR"/>
    <property type="match status" value="1"/>
</dbReference>
<dbReference type="InterPro" id="IPR009057">
    <property type="entry name" value="Homeodomain-like_sf"/>
</dbReference>
<keyword evidence="5" id="KW-0547">Nucleotide-binding</keyword>
<gene>
    <name evidence="17" type="ORF">K8U91_04940</name>
</gene>
<comment type="caution">
    <text evidence="17">The sequence shown here is derived from an EMBL/GenBank/DDBJ whole genome shotgun (WGS) entry which is preliminary data.</text>
</comment>
<evidence type="ECO:0000256" key="3">
    <source>
        <dbReference type="ARBA" id="ARBA00022553"/>
    </source>
</evidence>
<dbReference type="InterPro" id="IPR011123">
    <property type="entry name" value="Y_Y_Y"/>
</dbReference>
<evidence type="ECO:0000256" key="7">
    <source>
        <dbReference type="ARBA" id="ARBA00022840"/>
    </source>
</evidence>
<dbReference type="Gene3D" id="2.60.40.10">
    <property type="entry name" value="Immunoglobulins"/>
    <property type="match status" value="1"/>
</dbReference>
<dbReference type="InterPro" id="IPR004358">
    <property type="entry name" value="Sig_transdc_His_kin-like_C"/>
</dbReference>
<dbReference type="InterPro" id="IPR011110">
    <property type="entry name" value="Reg_prop"/>
</dbReference>
<dbReference type="InterPro" id="IPR003661">
    <property type="entry name" value="HisK_dim/P_dom"/>
</dbReference>
<dbReference type="InterPro" id="IPR036890">
    <property type="entry name" value="HATPase_C_sf"/>
</dbReference>
<keyword evidence="13" id="KW-0812">Transmembrane</keyword>
<dbReference type="Pfam" id="PF00512">
    <property type="entry name" value="HisKA"/>
    <property type="match status" value="1"/>
</dbReference>
<dbReference type="InterPro" id="IPR003594">
    <property type="entry name" value="HATPase_dom"/>
</dbReference>
<dbReference type="Pfam" id="PF00072">
    <property type="entry name" value="Response_reg"/>
    <property type="match status" value="1"/>
</dbReference>
<evidence type="ECO:0000256" key="12">
    <source>
        <dbReference type="PROSITE-ProRule" id="PRU00169"/>
    </source>
</evidence>
<dbReference type="PROSITE" id="PS50109">
    <property type="entry name" value="HIS_KIN"/>
    <property type="match status" value="1"/>
</dbReference>
<keyword evidence="3 12" id="KW-0597">Phosphoprotein</keyword>
<evidence type="ECO:0000256" key="8">
    <source>
        <dbReference type="ARBA" id="ARBA00023012"/>
    </source>
</evidence>
<dbReference type="Proteomes" id="UP000757103">
    <property type="component" value="Unassembled WGS sequence"/>
</dbReference>
<evidence type="ECO:0000256" key="1">
    <source>
        <dbReference type="ARBA" id="ARBA00000085"/>
    </source>
</evidence>
<dbReference type="GO" id="GO:0005524">
    <property type="term" value="F:ATP binding"/>
    <property type="evidence" value="ECO:0007669"/>
    <property type="project" value="UniProtKB-KW"/>
</dbReference>
<evidence type="ECO:0000259" key="16">
    <source>
        <dbReference type="PROSITE" id="PS50110"/>
    </source>
</evidence>
<dbReference type="InterPro" id="IPR018060">
    <property type="entry name" value="HTH_AraC"/>
</dbReference>
<keyword evidence="7" id="KW-0067">ATP-binding</keyword>
<keyword evidence="4" id="KW-0808">Transferase</keyword>
<feature type="domain" description="HTH araC/xylS-type" evidence="14">
    <location>
        <begin position="1248"/>
        <end position="1347"/>
    </location>
</feature>
<organism evidence="17 18">
    <name type="scientific">Barnesiella viscericola</name>
    <dbReference type="NCBI Taxonomy" id="397865"/>
    <lineage>
        <taxon>Bacteria</taxon>
        <taxon>Pseudomonadati</taxon>
        <taxon>Bacteroidota</taxon>
        <taxon>Bacteroidia</taxon>
        <taxon>Bacteroidales</taxon>
        <taxon>Barnesiellaceae</taxon>
        <taxon>Barnesiella</taxon>
    </lineage>
</organism>
<dbReference type="SMART" id="SM00388">
    <property type="entry name" value="HisKA"/>
    <property type="match status" value="1"/>
</dbReference>
<dbReference type="RefSeq" id="WP_273305843.1">
    <property type="nucleotide sequence ID" value="NZ_DYUD01000015.1"/>
</dbReference>
<dbReference type="PROSITE" id="PS00041">
    <property type="entry name" value="HTH_ARAC_FAMILY_1"/>
    <property type="match status" value="1"/>
</dbReference>
<dbReference type="CDD" id="cd00082">
    <property type="entry name" value="HisKA"/>
    <property type="match status" value="1"/>
</dbReference>
<dbReference type="GO" id="GO:0003700">
    <property type="term" value="F:DNA-binding transcription factor activity"/>
    <property type="evidence" value="ECO:0007669"/>
    <property type="project" value="InterPro"/>
</dbReference>
<dbReference type="SMART" id="SM00342">
    <property type="entry name" value="HTH_ARAC"/>
    <property type="match status" value="1"/>
</dbReference>
<keyword evidence="13" id="KW-0472">Membrane</keyword>
<dbReference type="GO" id="GO:0043565">
    <property type="term" value="F:sequence-specific DNA binding"/>
    <property type="evidence" value="ECO:0007669"/>
    <property type="project" value="InterPro"/>
</dbReference>
<dbReference type="EC" id="2.7.13.3" evidence="2"/>
<dbReference type="PANTHER" id="PTHR43547:SF2">
    <property type="entry name" value="HYBRID SIGNAL TRANSDUCTION HISTIDINE KINASE C"/>
    <property type="match status" value="1"/>
</dbReference>
<feature type="domain" description="Response regulatory" evidence="16">
    <location>
        <begin position="1101"/>
        <end position="1216"/>
    </location>
</feature>
<feature type="modified residue" description="4-aspartylphosphate" evidence="12">
    <location>
        <position position="1149"/>
    </location>
</feature>
<dbReference type="Gene3D" id="1.10.287.130">
    <property type="match status" value="1"/>
</dbReference>
<dbReference type="Pfam" id="PF02518">
    <property type="entry name" value="HATPase_c"/>
    <property type="match status" value="1"/>
</dbReference>
<evidence type="ECO:0000256" key="11">
    <source>
        <dbReference type="ARBA" id="ARBA00023163"/>
    </source>
</evidence>
<evidence type="ECO:0000256" key="5">
    <source>
        <dbReference type="ARBA" id="ARBA00022741"/>
    </source>
</evidence>
<dbReference type="PANTHER" id="PTHR43547">
    <property type="entry name" value="TWO-COMPONENT HISTIDINE KINASE"/>
    <property type="match status" value="1"/>
</dbReference>
<comment type="catalytic activity">
    <reaction evidence="1">
        <text>ATP + protein L-histidine = ADP + protein N-phospho-L-histidine.</text>
        <dbReference type="EC" id="2.7.13.3"/>
    </reaction>
</comment>
<dbReference type="PRINTS" id="PR00344">
    <property type="entry name" value="BCTRLSENSOR"/>
</dbReference>
<proteinExistence type="predicted"/>
<dbReference type="SUPFAM" id="SSF47384">
    <property type="entry name" value="Homodimeric domain of signal transducing histidine kinase"/>
    <property type="match status" value="1"/>
</dbReference>
<dbReference type="SUPFAM" id="SSF63829">
    <property type="entry name" value="Calcium-dependent phosphotriesterase"/>
    <property type="match status" value="3"/>
</dbReference>
<dbReference type="CDD" id="cd00075">
    <property type="entry name" value="HATPase"/>
    <property type="match status" value="1"/>
</dbReference>
<keyword evidence="6" id="KW-0418">Kinase</keyword>
<dbReference type="InterPro" id="IPR036097">
    <property type="entry name" value="HisK_dim/P_sf"/>
</dbReference>
<dbReference type="InterPro" id="IPR013783">
    <property type="entry name" value="Ig-like_fold"/>
</dbReference>
<evidence type="ECO:0000256" key="10">
    <source>
        <dbReference type="ARBA" id="ARBA00023125"/>
    </source>
</evidence>
<dbReference type="InterPro" id="IPR001789">
    <property type="entry name" value="Sig_transdc_resp-reg_receiver"/>
</dbReference>
<evidence type="ECO:0000259" key="15">
    <source>
        <dbReference type="PROSITE" id="PS50109"/>
    </source>
</evidence>
<evidence type="ECO:0000256" key="2">
    <source>
        <dbReference type="ARBA" id="ARBA00012438"/>
    </source>
</evidence>
<keyword evidence="13" id="KW-1133">Transmembrane helix</keyword>
<dbReference type="Gene3D" id="1.10.10.60">
    <property type="entry name" value="Homeodomain-like"/>
    <property type="match status" value="1"/>
</dbReference>
<reference evidence="17" key="2">
    <citation type="submission" date="2021-09" db="EMBL/GenBank/DDBJ databases">
        <authorList>
            <person name="Gilroy R."/>
        </authorList>
    </citation>
    <scope>NUCLEOTIDE SEQUENCE</scope>
    <source>
        <strain evidence="17">CHK121-7720</strain>
    </source>
</reference>
<dbReference type="Pfam" id="PF12833">
    <property type="entry name" value="HTH_18"/>
    <property type="match status" value="1"/>
</dbReference>
<dbReference type="SUPFAM" id="SSF46689">
    <property type="entry name" value="Homeodomain-like"/>
    <property type="match status" value="1"/>
</dbReference>
<reference evidence="17" key="1">
    <citation type="journal article" date="2021" name="PeerJ">
        <title>Extensive microbial diversity within the chicken gut microbiome revealed by metagenomics and culture.</title>
        <authorList>
            <person name="Gilroy R."/>
            <person name="Ravi A."/>
            <person name="Getino M."/>
            <person name="Pursley I."/>
            <person name="Horton D.L."/>
            <person name="Alikhan N.F."/>
            <person name="Baker D."/>
            <person name="Gharbi K."/>
            <person name="Hall N."/>
            <person name="Watson M."/>
            <person name="Adriaenssens E.M."/>
            <person name="Foster-Nyarko E."/>
            <person name="Jarju S."/>
            <person name="Secka A."/>
            <person name="Antonio M."/>
            <person name="Oren A."/>
            <person name="Chaudhuri R.R."/>
            <person name="La Ragione R."/>
            <person name="Hildebrand F."/>
            <person name="Pallen M.J."/>
        </authorList>
    </citation>
    <scope>NUCLEOTIDE SEQUENCE</scope>
    <source>
        <strain evidence="17">CHK121-7720</strain>
    </source>
</reference>
<feature type="domain" description="Histidine kinase" evidence="15">
    <location>
        <begin position="838"/>
        <end position="1054"/>
    </location>
</feature>
<evidence type="ECO:0000256" key="9">
    <source>
        <dbReference type="ARBA" id="ARBA00023015"/>
    </source>
</evidence>
<dbReference type="SUPFAM" id="SSF52172">
    <property type="entry name" value="CheY-like"/>
    <property type="match status" value="1"/>
</dbReference>
<accession>A0A921SUN8</accession>
<dbReference type="GO" id="GO:0000155">
    <property type="term" value="F:phosphorelay sensor kinase activity"/>
    <property type="evidence" value="ECO:0007669"/>
    <property type="project" value="InterPro"/>
</dbReference>
<dbReference type="Gene3D" id="3.40.50.2300">
    <property type="match status" value="1"/>
</dbReference>
<dbReference type="Gene3D" id="2.130.10.10">
    <property type="entry name" value="YVTN repeat-like/Quinoprotein amine dehydrogenase"/>
    <property type="match status" value="3"/>
</dbReference>
<dbReference type="PROSITE" id="PS01124">
    <property type="entry name" value="HTH_ARAC_FAMILY_2"/>
    <property type="match status" value="1"/>
</dbReference>
<keyword evidence="9" id="KW-0805">Transcription regulation</keyword>
<keyword evidence="11" id="KW-0804">Transcription</keyword>
<dbReference type="InterPro" id="IPR015943">
    <property type="entry name" value="WD40/YVTN_repeat-like_dom_sf"/>
</dbReference>
<dbReference type="InterPro" id="IPR005467">
    <property type="entry name" value="His_kinase_dom"/>
</dbReference>
<dbReference type="Pfam" id="PF07494">
    <property type="entry name" value="Reg_prop"/>
    <property type="match status" value="7"/>
</dbReference>
<dbReference type="SUPFAM" id="SSF55874">
    <property type="entry name" value="ATPase domain of HSP90 chaperone/DNA topoisomerase II/histidine kinase"/>
    <property type="match status" value="1"/>
</dbReference>